<dbReference type="FunFam" id="3.40.50.1820:FF:000050">
    <property type="entry name" value="prolyl endopeptidase-like isoform X2"/>
    <property type="match status" value="1"/>
</dbReference>
<dbReference type="KEGG" id="amex:103024885"/>
<dbReference type="PANTHER" id="PTHR11757">
    <property type="entry name" value="PROTEASE FAMILY S9A OLIGOPEPTIDASE"/>
    <property type="match status" value="1"/>
</dbReference>
<dbReference type="GeneID" id="103024885"/>
<sequence length="729" mass="81737">MNSCTILRSVLRSLNTSWVSNQRRWIRSAPSLYRTAGHTSNTTVHHSEATLGKLRSLNRQFDRRLRSVYQRYADGPDHTVFQGSHHVYIVEGCGIYRMGHTEEEQDMVQVFHTDCAGDVEGTIQRVRLSATESILAATAKNSHKEEAKCVVIRLDNHNAPQKPMLILDNVFSFEWASDDVLVYTTQEGLQCRHVFRLHLTNTGNQSELLYEEKDPEFFVEVSRSRDQRLLTINCSSKKSSEVWLIDSKCPFSPPTQVQPRQPGLLYHVEHSNNLLYILANTGTGHEYQLLRAPLSSPAMQHWKPIFSPGPGAVIKDMEMLQDHCVITVREPQGQLQLQSISLKSPDHGTVLQLPSWACAVETQRIGTVDKDTFSFLLSSPVHPPIRYHLSPAHQRPLSREHAFQHQHTLLTECHTTRLQAASQDGTMVPMTLFHMKALADLSEAPLLVHVYGAYGLDLNMSFSPEKRLLLEDNWTLAYCHVRGGGECGVSWHRAGCLQQKMKGVEDLSACIQTLFQSGVSQPALTALTARSAGAVLAGALCNKNPHLLTAVHLQAPFVDVLGTMQDPSLPLTIEERGEWGDPLTNPQDRDNIASYCPCHNIVPQLYPSMLITAYSGDSRVPLSGVLKYVERLKKAIQTHTSSSSRLPIKGNVPTIMLDLQPGNDHFGPEDFDQSVSETAQQLAFFYTVLGLEYKGSQQKMRGKRKRTIKNMTIPCQFPHHVIGQINMRT</sequence>
<evidence type="ECO:0000256" key="4">
    <source>
        <dbReference type="ARBA" id="ARBA00022825"/>
    </source>
</evidence>
<dbReference type="Ensembl" id="ENSAMXT00005056419.1">
    <property type="protein sequence ID" value="ENSAMXP00005052133.1"/>
    <property type="gene ID" value="ENSAMXG00005023489.1"/>
</dbReference>
<dbReference type="SUPFAM" id="SSF53474">
    <property type="entry name" value="alpha/beta-Hydrolases"/>
    <property type="match status" value="1"/>
</dbReference>
<evidence type="ECO:0000259" key="7">
    <source>
        <dbReference type="Pfam" id="PF00326"/>
    </source>
</evidence>
<dbReference type="PANTHER" id="PTHR11757:SF19">
    <property type="entry name" value="PROLYL ENDOPEPTIDASE-LIKE"/>
    <property type="match status" value="1"/>
</dbReference>
<dbReference type="InterPro" id="IPR029058">
    <property type="entry name" value="AB_hydrolase_fold"/>
</dbReference>
<dbReference type="Pfam" id="PF02897">
    <property type="entry name" value="Peptidase_S9_N"/>
    <property type="match status" value="1"/>
</dbReference>
<keyword evidence="3 6" id="KW-0378">Hydrolase</keyword>
<dbReference type="Pfam" id="PF00326">
    <property type="entry name" value="Peptidase_S9"/>
    <property type="match status" value="1"/>
</dbReference>
<feature type="domain" description="Peptidase S9A N-terminal" evidence="8">
    <location>
        <begin position="123"/>
        <end position="394"/>
    </location>
</feature>
<comment type="function">
    <text evidence="5">Serine peptidase whose precise substrate specificity remains unclear. Does not cleave peptides after a arginine or lysine residue. Regulates trans-Golgi network morphology and sorting by regulating the membrane binding of the AP-1 complex. May play a role in the regulation of synaptic vesicle exocytosis.</text>
</comment>
<dbReference type="Gene3D" id="2.130.10.120">
    <property type="entry name" value="Prolyl oligopeptidase, N-terminal domain"/>
    <property type="match status" value="1"/>
</dbReference>
<dbReference type="GO" id="GO:0005794">
    <property type="term" value="C:Golgi apparatus"/>
    <property type="evidence" value="ECO:0007669"/>
    <property type="project" value="TreeGrafter"/>
</dbReference>
<evidence type="ECO:0000256" key="1">
    <source>
        <dbReference type="ARBA" id="ARBA00005228"/>
    </source>
</evidence>
<dbReference type="InterPro" id="IPR001375">
    <property type="entry name" value="Peptidase_S9_cat"/>
</dbReference>
<organism evidence="9 10">
    <name type="scientific">Astyanax mexicanus</name>
    <name type="common">Blind cave fish</name>
    <name type="synonym">Astyanax fasciatus mexicanus</name>
    <dbReference type="NCBI Taxonomy" id="7994"/>
    <lineage>
        <taxon>Eukaryota</taxon>
        <taxon>Metazoa</taxon>
        <taxon>Chordata</taxon>
        <taxon>Craniata</taxon>
        <taxon>Vertebrata</taxon>
        <taxon>Euteleostomi</taxon>
        <taxon>Actinopterygii</taxon>
        <taxon>Neopterygii</taxon>
        <taxon>Teleostei</taxon>
        <taxon>Ostariophysi</taxon>
        <taxon>Characiformes</taxon>
        <taxon>Characoidei</taxon>
        <taxon>Acestrorhamphidae</taxon>
        <taxon>Acestrorhamphinae</taxon>
        <taxon>Astyanax</taxon>
    </lineage>
</organism>
<evidence type="ECO:0000256" key="6">
    <source>
        <dbReference type="RuleBase" id="RU368024"/>
    </source>
</evidence>
<protein>
    <recommendedName>
        <fullName evidence="6">Prolyl endopeptidase</fullName>
        <ecNumber evidence="6">3.4.21.-</ecNumber>
    </recommendedName>
</protein>
<dbReference type="InterPro" id="IPR023302">
    <property type="entry name" value="Pept_S9A_N"/>
</dbReference>
<feature type="domain" description="Peptidase S9 prolyl oligopeptidase catalytic" evidence="7">
    <location>
        <begin position="461"/>
        <end position="690"/>
    </location>
</feature>
<keyword evidence="4 6" id="KW-0720">Serine protease</keyword>
<evidence type="ECO:0000313" key="10">
    <source>
        <dbReference type="Proteomes" id="UP000694621"/>
    </source>
</evidence>
<evidence type="ECO:0000256" key="5">
    <source>
        <dbReference type="ARBA" id="ARBA00045448"/>
    </source>
</evidence>
<keyword evidence="2 6" id="KW-0645">Protease</keyword>
<dbReference type="GO" id="GO:0006508">
    <property type="term" value="P:proteolysis"/>
    <property type="evidence" value="ECO:0007669"/>
    <property type="project" value="UniProtKB-KW"/>
</dbReference>
<evidence type="ECO:0000259" key="8">
    <source>
        <dbReference type="Pfam" id="PF02897"/>
    </source>
</evidence>
<dbReference type="CTD" id="9581"/>
<dbReference type="InterPro" id="IPR002470">
    <property type="entry name" value="Peptidase_S9A"/>
</dbReference>
<dbReference type="EC" id="3.4.21.-" evidence="6"/>
<dbReference type="AlphaFoldDB" id="A0A8B9LGX3"/>
<evidence type="ECO:0000313" key="9">
    <source>
        <dbReference type="Ensembl" id="ENSAMXP00005052133.1"/>
    </source>
</evidence>
<comment type="similarity">
    <text evidence="1 6">Belongs to the peptidase S9A family.</text>
</comment>
<accession>A0A8B9LGX3</accession>
<evidence type="ECO:0000256" key="2">
    <source>
        <dbReference type="ARBA" id="ARBA00022670"/>
    </source>
</evidence>
<dbReference type="InterPro" id="IPR051543">
    <property type="entry name" value="Serine_Peptidase_S9A"/>
</dbReference>
<proteinExistence type="inferred from homology"/>
<dbReference type="PRINTS" id="PR00862">
    <property type="entry name" value="PROLIGOPTASE"/>
</dbReference>
<dbReference type="Proteomes" id="UP000694621">
    <property type="component" value="Unplaced"/>
</dbReference>
<name>A0A8B9LGX3_ASTMX</name>
<dbReference type="Gene3D" id="3.40.50.1820">
    <property type="entry name" value="alpha/beta hydrolase"/>
    <property type="match status" value="1"/>
</dbReference>
<dbReference type="GO" id="GO:0005856">
    <property type="term" value="C:cytoskeleton"/>
    <property type="evidence" value="ECO:0007669"/>
    <property type="project" value="TreeGrafter"/>
</dbReference>
<evidence type="ECO:0000256" key="3">
    <source>
        <dbReference type="ARBA" id="ARBA00022801"/>
    </source>
</evidence>
<reference evidence="9" key="1">
    <citation type="submission" date="2025-08" db="UniProtKB">
        <authorList>
            <consortium name="Ensembl"/>
        </authorList>
    </citation>
    <scope>IDENTIFICATION</scope>
</reference>
<dbReference type="GO" id="GO:0004252">
    <property type="term" value="F:serine-type endopeptidase activity"/>
    <property type="evidence" value="ECO:0007669"/>
    <property type="project" value="UniProtKB-UniRule"/>
</dbReference>
<dbReference type="SUPFAM" id="SSF50993">
    <property type="entry name" value="Peptidase/esterase 'gauge' domain"/>
    <property type="match status" value="1"/>
</dbReference>
<dbReference type="OMA" id="NGYWYIT"/>